<feature type="active site" description="Proton acceptor" evidence="8">
    <location>
        <position position="58"/>
    </location>
</feature>
<dbReference type="SUPFAM" id="SSF51366">
    <property type="entry name" value="Ribulose-phoshate binding barrel"/>
    <property type="match status" value="1"/>
</dbReference>
<dbReference type="Proteomes" id="UP000053937">
    <property type="component" value="Unassembled WGS sequence"/>
</dbReference>
<evidence type="ECO:0000256" key="5">
    <source>
        <dbReference type="ARBA" id="ARBA00023141"/>
    </source>
</evidence>
<protein>
    <recommendedName>
        <fullName evidence="8">Tryptophan synthase alpha chain</fullName>
        <ecNumber evidence="8">4.2.1.20</ecNumber>
    </recommendedName>
</protein>
<dbReference type="CDD" id="cd04724">
    <property type="entry name" value="Tryptophan_synthase_alpha"/>
    <property type="match status" value="1"/>
</dbReference>
<keyword evidence="11" id="KW-1185">Reference proteome</keyword>
<evidence type="ECO:0000256" key="4">
    <source>
        <dbReference type="ARBA" id="ARBA00022822"/>
    </source>
</evidence>
<dbReference type="PANTHER" id="PTHR43406:SF1">
    <property type="entry name" value="TRYPTOPHAN SYNTHASE ALPHA CHAIN, CHLOROPLASTIC"/>
    <property type="match status" value="1"/>
</dbReference>
<evidence type="ECO:0000256" key="8">
    <source>
        <dbReference type="HAMAP-Rule" id="MF_00131"/>
    </source>
</evidence>
<keyword evidence="4 8" id="KW-0822">Tryptophan biosynthesis</keyword>
<accession>A0A101JQ95</accession>
<dbReference type="PANTHER" id="PTHR43406">
    <property type="entry name" value="TRYPTOPHAN SYNTHASE, ALPHA CHAIN"/>
    <property type="match status" value="1"/>
</dbReference>
<dbReference type="InterPro" id="IPR013785">
    <property type="entry name" value="Aldolase_TIM"/>
</dbReference>
<comment type="similarity">
    <text evidence="8 9">Belongs to the TrpA family.</text>
</comment>
<proteinExistence type="inferred from homology"/>
<reference evidence="10 11" key="1">
    <citation type="submission" date="2015-10" db="EMBL/GenBank/DDBJ databases">
        <title>Draft Genome Sequence of Chlorobium limicola strain Frasassi Growing under Artificial Lighting in the Frasassi Cave System.</title>
        <authorList>
            <person name="Mansor M."/>
            <person name="Macalady J."/>
        </authorList>
    </citation>
    <scope>NUCLEOTIDE SEQUENCE [LARGE SCALE GENOMIC DNA]</scope>
    <source>
        <strain evidence="10 11">Frasassi</strain>
    </source>
</reference>
<comment type="subunit">
    <text evidence="2 8">Tetramer of two alpha and two beta chains.</text>
</comment>
<evidence type="ECO:0000256" key="6">
    <source>
        <dbReference type="ARBA" id="ARBA00023239"/>
    </source>
</evidence>
<dbReference type="EC" id="4.2.1.20" evidence="8"/>
<dbReference type="InterPro" id="IPR002028">
    <property type="entry name" value="Trp_synthase_suA"/>
</dbReference>
<dbReference type="NCBIfam" id="TIGR00262">
    <property type="entry name" value="trpA"/>
    <property type="match status" value="1"/>
</dbReference>
<dbReference type="UniPathway" id="UPA00035">
    <property type="reaction ID" value="UER00044"/>
</dbReference>
<dbReference type="GO" id="GO:0005829">
    <property type="term" value="C:cytosol"/>
    <property type="evidence" value="ECO:0007669"/>
    <property type="project" value="TreeGrafter"/>
</dbReference>
<sequence>MKQNRIASLVKQDKKLLVAYYMPEYPVAGATLPVLEALQENGADIIELGIPFSDPVGDGPVIQEAAQRAIRNGVTVKTLLETVSSARRGAGCKAITVPIILMGYCNPLIAYGGDCFLNDAVEAGVDGLLLPDLPPEEAEDFLERAKSFGLTVVFLISPVTPPERIEMIDSLSTDFSYCLAVNATTGTAKLAGEDADAAIEEYLERVRQHTRKKFVVGFGIRDKARVEQMWKLADGAVVGSALLQYLAAAHTPDETARLAGEFWQALR</sequence>
<evidence type="ECO:0000313" key="10">
    <source>
        <dbReference type="EMBL" id="KUL30678.1"/>
    </source>
</evidence>
<dbReference type="PROSITE" id="PS00167">
    <property type="entry name" value="TRP_SYNTHASE_ALPHA"/>
    <property type="match status" value="1"/>
</dbReference>
<dbReference type="EMBL" id="LMBR01000080">
    <property type="protein sequence ID" value="KUL30678.1"/>
    <property type="molecule type" value="Genomic_DNA"/>
</dbReference>
<dbReference type="HAMAP" id="MF_00131">
    <property type="entry name" value="Trp_synth_alpha"/>
    <property type="match status" value="1"/>
</dbReference>
<evidence type="ECO:0000256" key="9">
    <source>
        <dbReference type="RuleBase" id="RU003662"/>
    </source>
</evidence>
<evidence type="ECO:0000256" key="2">
    <source>
        <dbReference type="ARBA" id="ARBA00011270"/>
    </source>
</evidence>
<evidence type="ECO:0000256" key="3">
    <source>
        <dbReference type="ARBA" id="ARBA00022605"/>
    </source>
</evidence>
<comment type="function">
    <text evidence="8">The alpha subunit is responsible for the aldol cleavage of indoleglycerol phosphate to indole and glyceraldehyde 3-phosphate.</text>
</comment>
<dbReference type="InterPro" id="IPR018204">
    <property type="entry name" value="Trp_synthase_alpha_AS"/>
</dbReference>
<keyword evidence="6 8" id="KW-0456">Lyase</keyword>
<gene>
    <name evidence="8" type="primary">trpA</name>
    <name evidence="10" type="ORF">ASB62_03540</name>
</gene>
<organism evidence="10 11">
    <name type="scientific">Chlorobium limicola</name>
    <dbReference type="NCBI Taxonomy" id="1092"/>
    <lineage>
        <taxon>Bacteria</taxon>
        <taxon>Pseudomonadati</taxon>
        <taxon>Chlorobiota</taxon>
        <taxon>Chlorobiia</taxon>
        <taxon>Chlorobiales</taxon>
        <taxon>Chlorobiaceae</taxon>
        <taxon>Chlorobium/Pelodictyon group</taxon>
        <taxon>Chlorobium</taxon>
    </lineage>
</organism>
<name>A0A101JQ95_CHLLI</name>
<dbReference type="OrthoDB" id="9804578at2"/>
<dbReference type="Pfam" id="PF00290">
    <property type="entry name" value="Trp_syntA"/>
    <property type="match status" value="1"/>
</dbReference>
<evidence type="ECO:0000256" key="1">
    <source>
        <dbReference type="ARBA" id="ARBA00004733"/>
    </source>
</evidence>
<keyword evidence="3 8" id="KW-0028">Amino-acid biosynthesis</keyword>
<feature type="active site" description="Proton acceptor" evidence="8">
    <location>
        <position position="47"/>
    </location>
</feature>
<dbReference type="AlphaFoldDB" id="A0A101JQ95"/>
<keyword evidence="5 8" id="KW-0057">Aromatic amino acid biosynthesis</keyword>
<comment type="pathway">
    <text evidence="1 8">Amino-acid biosynthesis; L-tryptophan biosynthesis; L-tryptophan from chorismate: step 5/5.</text>
</comment>
<evidence type="ECO:0000313" key="11">
    <source>
        <dbReference type="Proteomes" id="UP000053937"/>
    </source>
</evidence>
<dbReference type="Gene3D" id="3.20.20.70">
    <property type="entry name" value="Aldolase class I"/>
    <property type="match status" value="1"/>
</dbReference>
<evidence type="ECO:0000256" key="7">
    <source>
        <dbReference type="ARBA" id="ARBA00049047"/>
    </source>
</evidence>
<comment type="caution">
    <text evidence="10">The sequence shown here is derived from an EMBL/GenBank/DDBJ whole genome shotgun (WGS) entry which is preliminary data.</text>
</comment>
<comment type="catalytic activity">
    <reaction evidence="7 8">
        <text>(1S,2R)-1-C-(indol-3-yl)glycerol 3-phosphate + L-serine = D-glyceraldehyde 3-phosphate + L-tryptophan + H2O</text>
        <dbReference type="Rhea" id="RHEA:10532"/>
        <dbReference type="ChEBI" id="CHEBI:15377"/>
        <dbReference type="ChEBI" id="CHEBI:33384"/>
        <dbReference type="ChEBI" id="CHEBI:57912"/>
        <dbReference type="ChEBI" id="CHEBI:58866"/>
        <dbReference type="ChEBI" id="CHEBI:59776"/>
        <dbReference type="EC" id="4.2.1.20"/>
    </reaction>
</comment>
<dbReference type="RefSeq" id="WP_059138653.1">
    <property type="nucleotide sequence ID" value="NZ_LMBR01000080.1"/>
</dbReference>
<dbReference type="GO" id="GO:0004834">
    <property type="term" value="F:tryptophan synthase activity"/>
    <property type="evidence" value="ECO:0007669"/>
    <property type="project" value="UniProtKB-UniRule"/>
</dbReference>
<dbReference type="InterPro" id="IPR011060">
    <property type="entry name" value="RibuloseP-bd_barrel"/>
</dbReference>